<dbReference type="AlphaFoldDB" id="A0A0F7LRC5"/>
<name>A0A0F7LRC5_9GAMM</name>
<evidence type="ECO:0000313" key="2">
    <source>
        <dbReference type="EMBL" id="AKH65165.1"/>
    </source>
</evidence>
<feature type="compositionally biased region" description="Basic and acidic residues" evidence="1">
    <location>
        <begin position="20"/>
        <end position="35"/>
    </location>
</feature>
<organism evidence="2 3">
    <name type="scientific">Photorhabdus thracensis</name>
    <dbReference type="NCBI Taxonomy" id="230089"/>
    <lineage>
        <taxon>Bacteria</taxon>
        <taxon>Pseudomonadati</taxon>
        <taxon>Pseudomonadota</taxon>
        <taxon>Gammaproteobacteria</taxon>
        <taxon>Enterobacterales</taxon>
        <taxon>Morganellaceae</taxon>
        <taxon>Photorhabdus</taxon>
    </lineage>
</organism>
<reference evidence="2 3" key="1">
    <citation type="journal article" date="2015" name="J. Biotechnol.">
        <title>Complete genome sequence of Photorhabdus temperata subsp. thracensis 39-8(T), an entomopathogenic bacterium for the improved commercial bioinsecticide.</title>
        <authorList>
            <person name="Kwak Y."/>
            <person name="Shin J.H."/>
        </authorList>
    </citation>
    <scope>NUCLEOTIDE SEQUENCE [LARGE SCALE GENOMIC DNA]</scope>
    <source>
        <strain evidence="2 3">DSM 15199</strain>
    </source>
</reference>
<proteinExistence type="predicted"/>
<accession>A0A0F7LRC5</accession>
<dbReference type="Proteomes" id="UP000034866">
    <property type="component" value="Chromosome"/>
</dbReference>
<evidence type="ECO:0000256" key="1">
    <source>
        <dbReference type="SAM" id="MobiDB-lite"/>
    </source>
</evidence>
<gene>
    <name evidence="2" type="ORF">VY86_19225</name>
</gene>
<dbReference type="KEGG" id="ptt:VY86_19225"/>
<dbReference type="EMBL" id="CP011104">
    <property type="protein sequence ID" value="AKH65165.1"/>
    <property type="molecule type" value="Genomic_DNA"/>
</dbReference>
<evidence type="ECO:0000313" key="3">
    <source>
        <dbReference type="Proteomes" id="UP000034866"/>
    </source>
</evidence>
<protein>
    <submittedName>
        <fullName evidence="2">Uncharacterized protein</fullName>
    </submittedName>
</protein>
<dbReference type="OrthoDB" id="5932311at2"/>
<sequence length="91" mass="10461">MGRGYKEKQKRRSLQSKNGTHHESDSLELNADPKNRSAGHFMNGRTFVNHNELPADTQLSQIAMLGSHDAGTYAYSRKRTPILERRLQIYF</sequence>
<feature type="region of interest" description="Disordered" evidence="1">
    <location>
        <begin position="1"/>
        <end position="42"/>
    </location>
</feature>
<dbReference type="PATRIC" id="fig|230089.6.peg.4328"/>
<dbReference type="RefSeq" id="WP_046976156.1">
    <property type="nucleotide sequence ID" value="NZ_CAWQPG010000317.1"/>
</dbReference>
<keyword evidence="3" id="KW-1185">Reference proteome</keyword>
<reference evidence="3" key="2">
    <citation type="submission" date="2015-03" db="EMBL/GenBank/DDBJ databases">
        <title>Genome sequence of Azospirillum thiophilum strain DSM 21654T.</title>
        <authorList>
            <person name="Kwak Y."/>
            <person name="Shin J.-H."/>
        </authorList>
    </citation>
    <scope>NUCLEOTIDE SEQUENCE [LARGE SCALE GENOMIC DNA]</scope>
    <source>
        <strain evidence="3">DSM 15199</strain>
    </source>
</reference>